<keyword evidence="3" id="KW-0645">Protease</keyword>
<evidence type="ECO:0000256" key="5">
    <source>
        <dbReference type="ARBA" id="ARBA00022825"/>
    </source>
</evidence>
<dbReference type="OrthoDB" id="9807329at2"/>
<keyword evidence="10" id="KW-1185">Reference proteome</keyword>
<dbReference type="GO" id="GO:0004180">
    <property type="term" value="F:carboxypeptidase activity"/>
    <property type="evidence" value="ECO:0007669"/>
    <property type="project" value="UniProtKB-KW"/>
</dbReference>
<dbReference type="GO" id="GO:0006508">
    <property type="term" value="P:proteolysis"/>
    <property type="evidence" value="ECO:0007669"/>
    <property type="project" value="UniProtKB-KW"/>
</dbReference>
<dbReference type="Pfam" id="PF17676">
    <property type="entry name" value="Peptidase_S66C"/>
    <property type="match status" value="1"/>
</dbReference>
<reference evidence="9 10" key="1">
    <citation type="journal article" date="2019" name="Int. J. Syst. Evol. Microbiol.">
        <title>Clostridium fermenticellae sp. nov., isolated from the mud in a fermentation cellar for the production of the Chinese liquor, baijiu.</title>
        <authorList>
            <person name="Xu P.X."/>
            <person name="Chai L.J."/>
            <person name="Qiu T."/>
            <person name="Zhang X.J."/>
            <person name="Lu Z.M."/>
            <person name="Xiao C."/>
            <person name="Wang S.T."/>
            <person name="Shen C.H."/>
            <person name="Shi J.S."/>
            <person name="Xu Z.H."/>
        </authorList>
    </citation>
    <scope>NUCLEOTIDE SEQUENCE [LARGE SCALE GENOMIC DNA]</scope>
    <source>
        <strain evidence="9 10">JN500901</strain>
    </source>
</reference>
<dbReference type="InterPro" id="IPR003507">
    <property type="entry name" value="S66_fam"/>
</dbReference>
<dbReference type="SUPFAM" id="SSF141986">
    <property type="entry name" value="LD-carboxypeptidase A C-terminal domain-like"/>
    <property type="match status" value="1"/>
</dbReference>
<sequence length="306" mass="34196">MIAKRLKKGDTIGIIAPSGPEDYEKIKNNIELLKGLGFKVKEGKYIRNKWGYLAGNDYDRASDFNNMFLDNSIDMIMCIRGGYGAMRILPMIDFNIVKNHPKIFAGFSDITTLLNNISSKCGLITFHSPMLTSNLSDKITCESFFNTVMNGYKNYTIQNPENFPTKSLSNINKISGELVGGNLSLISSTIGTPYELNTKDKILFIEDVGESPYKIDRMLTQLRLANKLQDCKAFILGQFTQCSLPHYKRSLTLKEVISDRLLSLNKPTLSGIQSGHSYPRLTLPIGAKVSIDFKSGIIETLEPIVK</sequence>
<evidence type="ECO:0000256" key="2">
    <source>
        <dbReference type="ARBA" id="ARBA00022645"/>
    </source>
</evidence>
<evidence type="ECO:0000313" key="9">
    <source>
        <dbReference type="EMBL" id="AYD39099.1"/>
    </source>
</evidence>
<evidence type="ECO:0000256" key="1">
    <source>
        <dbReference type="ARBA" id="ARBA00010233"/>
    </source>
</evidence>
<dbReference type="InterPro" id="IPR040449">
    <property type="entry name" value="Peptidase_S66_N"/>
</dbReference>
<evidence type="ECO:0000313" key="10">
    <source>
        <dbReference type="Proteomes" id="UP000266301"/>
    </source>
</evidence>
<dbReference type="PANTHER" id="PTHR30237:SF2">
    <property type="entry name" value="MUREIN TETRAPEPTIDE CARBOXYPEPTIDASE"/>
    <property type="match status" value="1"/>
</dbReference>
<dbReference type="KEGG" id="cfer:D4Z93_00380"/>
<evidence type="ECO:0000256" key="3">
    <source>
        <dbReference type="ARBA" id="ARBA00022670"/>
    </source>
</evidence>
<dbReference type="EMBL" id="CP032416">
    <property type="protein sequence ID" value="AYD39099.1"/>
    <property type="molecule type" value="Genomic_DNA"/>
</dbReference>
<dbReference type="PIRSF" id="PIRSF028757">
    <property type="entry name" value="LD-carboxypeptidase"/>
    <property type="match status" value="1"/>
</dbReference>
<accession>A0A386H0C0</accession>
<dbReference type="Proteomes" id="UP000266301">
    <property type="component" value="Chromosome"/>
</dbReference>
<name>A0A386H0C0_9CLOT</name>
<dbReference type="Gene3D" id="3.40.50.10740">
    <property type="entry name" value="Class I glutamine amidotransferase-like"/>
    <property type="match status" value="1"/>
</dbReference>
<dbReference type="SUPFAM" id="SSF52317">
    <property type="entry name" value="Class I glutamine amidotransferase-like"/>
    <property type="match status" value="1"/>
</dbReference>
<comment type="similarity">
    <text evidence="1">Belongs to the peptidase S66 family.</text>
</comment>
<gene>
    <name evidence="9" type="ORF">D4Z93_00380</name>
</gene>
<keyword evidence="5" id="KW-0720">Serine protease</keyword>
<organism evidence="9 10">
    <name type="scientific">Clostridium fermenticellae</name>
    <dbReference type="NCBI Taxonomy" id="2068654"/>
    <lineage>
        <taxon>Bacteria</taxon>
        <taxon>Bacillati</taxon>
        <taxon>Bacillota</taxon>
        <taxon>Clostridia</taxon>
        <taxon>Eubacteriales</taxon>
        <taxon>Clostridiaceae</taxon>
        <taxon>Clostridium</taxon>
    </lineage>
</organism>
<keyword evidence="2 9" id="KW-0121">Carboxypeptidase</keyword>
<feature type="active site" description="Charge relay system" evidence="6">
    <location>
        <position position="206"/>
    </location>
</feature>
<evidence type="ECO:0000256" key="6">
    <source>
        <dbReference type="PIRSR" id="PIRSR028757-1"/>
    </source>
</evidence>
<dbReference type="InterPro" id="IPR027478">
    <property type="entry name" value="LdcA_N"/>
</dbReference>
<dbReference type="RefSeq" id="WP_119969810.1">
    <property type="nucleotide sequence ID" value="NZ_CP032416.1"/>
</dbReference>
<proteinExistence type="inferred from homology"/>
<keyword evidence="4" id="KW-0378">Hydrolase</keyword>
<evidence type="ECO:0000256" key="4">
    <source>
        <dbReference type="ARBA" id="ARBA00022801"/>
    </source>
</evidence>
<dbReference type="AlphaFoldDB" id="A0A386H0C0"/>
<feature type="active site" description="Charge relay system" evidence="6">
    <location>
        <position position="276"/>
    </location>
</feature>
<dbReference type="Gene3D" id="3.50.30.60">
    <property type="entry name" value="LD-carboxypeptidase A C-terminal domain-like"/>
    <property type="match status" value="1"/>
</dbReference>
<evidence type="ECO:0000259" key="8">
    <source>
        <dbReference type="Pfam" id="PF17676"/>
    </source>
</evidence>
<dbReference type="Pfam" id="PF02016">
    <property type="entry name" value="Peptidase_S66"/>
    <property type="match status" value="1"/>
</dbReference>
<evidence type="ECO:0000259" key="7">
    <source>
        <dbReference type="Pfam" id="PF02016"/>
    </source>
</evidence>
<feature type="domain" description="LD-carboxypeptidase C-terminal" evidence="8">
    <location>
        <begin position="175"/>
        <end position="291"/>
    </location>
</feature>
<dbReference type="InterPro" id="IPR029062">
    <property type="entry name" value="Class_I_gatase-like"/>
</dbReference>
<dbReference type="InterPro" id="IPR027461">
    <property type="entry name" value="Carboxypeptidase_A_C_sf"/>
</dbReference>
<dbReference type="InterPro" id="IPR040921">
    <property type="entry name" value="Peptidase_S66C"/>
</dbReference>
<feature type="active site" description="Nucleophile" evidence="6">
    <location>
        <position position="108"/>
    </location>
</feature>
<dbReference type="CDD" id="cd07025">
    <property type="entry name" value="Peptidase_S66"/>
    <property type="match status" value="1"/>
</dbReference>
<protein>
    <submittedName>
        <fullName evidence="9">LD-carboxypeptidase</fullName>
    </submittedName>
</protein>
<dbReference type="GO" id="GO:0008236">
    <property type="term" value="F:serine-type peptidase activity"/>
    <property type="evidence" value="ECO:0007669"/>
    <property type="project" value="UniProtKB-KW"/>
</dbReference>
<feature type="domain" description="LD-carboxypeptidase N-terminal" evidence="7">
    <location>
        <begin position="12"/>
        <end position="127"/>
    </location>
</feature>
<dbReference type="PANTHER" id="PTHR30237">
    <property type="entry name" value="MURAMOYLTETRAPEPTIDE CARBOXYPEPTIDASE"/>
    <property type="match status" value="1"/>
</dbReference>